<evidence type="ECO:0000259" key="3">
    <source>
        <dbReference type="Pfam" id="PF04151"/>
    </source>
</evidence>
<dbReference type="InterPro" id="IPR007280">
    <property type="entry name" value="Peptidase_C_arc/bac"/>
</dbReference>
<dbReference type="Gene3D" id="3.40.50.1460">
    <property type="match status" value="1"/>
</dbReference>
<dbReference type="Pfam" id="PF00656">
    <property type="entry name" value="Peptidase_C14"/>
    <property type="match status" value="1"/>
</dbReference>
<gene>
    <name evidence="4" type="ORF">GRI62_11125</name>
</gene>
<name>A0A845A4R8_9SPHN</name>
<dbReference type="AlphaFoldDB" id="A0A845A4R8"/>
<dbReference type="Pfam" id="PF04151">
    <property type="entry name" value="PPC"/>
    <property type="match status" value="1"/>
</dbReference>
<reference evidence="4 5" key="1">
    <citation type="submission" date="2019-12" db="EMBL/GenBank/DDBJ databases">
        <title>Genomic-based taxomic classification of the family Erythrobacteraceae.</title>
        <authorList>
            <person name="Xu L."/>
        </authorList>
    </citation>
    <scope>NUCLEOTIDE SEQUENCE [LARGE SCALE GENOMIC DNA]</scope>
    <source>
        <strain evidence="4 5">RC4-10-4</strain>
    </source>
</reference>
<dbReference type="InterPro" id="IPR029030">
    <property type="entry name" value="Caspase-like_dom_sf"/>
</dbReference>
<dbReference type="InterPro" id="IPR006311">
    <property type="entry name" value="TAT_signal"/>
</dbReference>
<comment type="caution">
    <text evidence="4">The sequence shown here is derived from an EMBL/GenBank/DDBJ whole genome shotgun (WGS) entry which is preliminary data.</text>
</comment>
<evidence type="ECO:0000259" key="2">
    <source>
        <dbReference type="Pfam" id="PF00656"/>
    </source>
</evidence>
<evidence type="ECO:0000313" key="5">
    <source>
        <dbReference type="Proteomes" id="UP000460626"/>
    </source>
</evidence>
<feature type="domain" description="Peptidase C-terminal archaeal/bacterial" evidence="3">
    <location>
        <begin position="183"/>
        <end position="250"/>
    </location>
</feature>
<evidence type="ECO:0000313" key="4">
    <source>
        <dbReference type="EMBL" id="MXO94146.1"/>
    </source>
</evidence>
<dbReference type="Proteomes" id="UP000460626">
    <property type="component" value="Unassembled WGS sequence"/>
</dbReference>
<keyword evidence="1" id="KW-0732">Signal</keyword>
<organism evidence="4 5">
    <name type="scientific">Aurantiacibacter arachoides</name>
    <dbReference type="NCBI Taxonomy" id="1850444"/>
    <lineage>
        <taxon>Bacteria</taxon>
        <taxon>Pseudomonadati</taxon>
        <taxon>Pseudomonadota</taxon>
        <taxon>Alphaproteobacteria</taxon>
        <taxon>Sphingomonadales</taxon>
        <taxon>Erythrobacteraceae</taxon>
        <taxon>Aurantiacibacter</taxon>
    </lineage>
</organism>
<sequence length="536" mass="56597">MDEPFTRPIRGDFSMIRRASFTTAAMLAAGAALLAFVPASASQSGKPATSNSGRIAIGDGVDGRISRSNATYTVQGRAGQRLRAALSSDDFDTVLRLRGPGGFEVENDDAGGSLNSLVDAVLPVDGAYSLTVSSFNNEGSGAFRLGTMDPARPVGGIAPAIVLGQSLTGALTRSDATALSGEYVDYYAFTGRRGQAVTFDLGSDSIDTLLSVYLPDGRVESNDDLSAGENTNSRLSITLPADGTYHVAASSFGRGMTGPYAVRLSETAAGVRTVRPAGGQAQVYALTIGVADYERMSTLSRTDEDATRIAAALRNQGILAEGSANLVNADATRANVRRALDRMAAAMGPDDLLMVFYSGHGDKVEGMTTERDGSAETMELFDAALYDYELADWMADIEGRVLLVMDSCFSGGFDQIVDARDERMGVFSSDADTLSLVATENKAGGYISAIFRAALEGEADLDRDAALTAGELSEFMRMRFYRTILDNPLATDAQDFRDAMTPGWQHIVIDRGGDGMAHGQVLMTLGGGPRQVARAN</sequence>
<dbReference type="GO" id="GO:0006508">
    <property type="term" value="P:proteolysis"/>
    <property type="evidence" value="ECO:0007669"/>
    <property type="project" value="InterPro"/>
</dbReference>
<dbReference type="GO" id="GO:0004197">
    <property type="term" value="F:cysteine-type endopeptidase activity"/>
    <property type="evidence" value="ECO:0007669"/>
    <property type="project" value="InterPro"/>
</dbReference>
<evidence type="ECO:0000256" key="1">
    <source>
        <dbReference type="SAM" id="SignalP"/>
    </source>
</evidence>
<dbReference type="InterPro" id="IPR011600">
    <property type="entry name" value="Pept_C14_caspase"/>
</dbReference>
<dbReference type="Gene3D" id="2.60.120.380">
    <property type="match status" value="2"/>
</dbReference>
<keyword evidence="5" id="KW-1185">Reference proteome</keyword>
<proteinExistence type="predicted"/>
<evidence type="ECO:0008006" key="6">
    <source>
        <dbReference type="Google" id="ProtNLM"/>
    </source>
</evidence>
<dbReference type="SUPFAM" id="SSF52129">
    <property type="entry name" value="Caspase-like"/>
    <property type="match status" value="1"/>
</dbReference>
<accession>A0A845A4R8</accession>
<feature type="chain" id="PRO_5032370200" description="Peptidase C-terminal archaeal/bacterial domain-containing protein" evidence="1">
    <location>
        <begin position="42"/>
        <end position="536"/>
    </location>
</feature>
<dbReference type="EMBL" id="WTYH01000001">
    <property type="protein sequence ID" value="MXO94146.1"/>
    <property type="molecule type" value="Genomic_DNA"/>
</dbReference>
<feature type="signal peptide" evidence="1">
    <location>
        <begin position="1"/>
        <end position="41"/>
    </location>
</feature>
<feature type="domain" description="Peptidase C14 caspase" evidence="2">
    <location>
        <begin position="284"/>
        <end position="439"/>
    </location>
</feature>
<dbReference type="PROSITE" id="PS51318">
    <property type="entry name" value="TAT"/>
    <property type="match status" value="1"/>
</dbReference>
<protein>
    <recommendedName>
        <fullName evidence="6">Peptidase C-terminal archaeal/bacterial domain-containing protein</fullName>
    </recommendedName>
</protein>